<feature type="transmembrane region" description="Helical" evidence="1">
    <location>
        <begin position="85"/>
        <end position="104"/>
    </location>
</feature>
<feature type="transmembrane region" description="Helical" evidence="1">
    <location>
        <begin position="116"/>
        <end position="136"/>
    </location>
</feature>
<keyword evidence="1" id="KW-0472">Membrane</keyword>
<evidence type="ECO:0000256" key="1">
    <source>
        <dbReference type="SAM" id="Phobius"/>
    </source>
</evidence>
<reference evidence="2" key="1">
    <citation type="journal article" date="2020" name="Nature">
        <title>Giant virus diversity and host interactions through global metagenomics.</title>
        <authorList>
            <person name="Schulz F."/>
            <person name="Roux S."/>
            <person name="Paez-Espino D."/>
            <person name="Jungbluth S."/>
            <person name="Walsh D.A."/>
            <person name="Denef V.J."/>
            <person name="McMahon K.D."/>
            <person name="Konstantinidis K.T."/>
            <person name="Eloe-Fadrosh E.A."/>
            <person name="Kyrpides N.C."/>
            <person name="Woyke T."/>
        </authorList>
    </citation>
    <scope>NUCLEOTIDE SEQUENCE</scope>
    <source>
        <strain evidence="2">GVMAG-S-1016704-121</strain>
    </source>
</reference>
<keyword evidence="1" id="KW-0812">Transmembrane</keyword>
<organism evidence="2">
    <name type="scientific">viral metagenome</name>
    <dbReference type="NCBI Taxonomy" id="1070528"/>
    <lineage>
        <taxon>unclassified sequences</taxon>
        <taxon>metagenomes</taxon>
        <taxon>organismal metagenomes</taxon>
    </lineage>
</organism>
<sequence length="293" mass="32123">MATPPSMPPPMAPFEIYDWCGTTSVYLAFMSPNTYYTSEGELVSTVPYLTSPDPQQSLFRVLVPSVLLPVTLLAFFLGRKYFWPIFSLAAAGVGSAVAYGIMYSRPDFIPIETQCGVQWAGTAGGAGLGLIAGIFVIRFLPKFAALFVGGFLSFAVFQQFPQLDLLITGFPVVDQYNTLFLGWGLWPMWAVTLICAVVSLVIFCFGILEYWRKVLFIAVCGGWAITHSIRLIARNQTDYHDGIATGWSAAILAISMLALVILQPVFDMVSPFKDARPSSVLPTRANTVRMVGR</sequence>
<feature type="transmembrane region" description="Helical" evidence="1">
    <location>
        <begin position="214"/>
        <end position="233"/>
    </location>
</feature>
<feature type="transmembrane region" description="Helical" evidence="1">
    <location>
        <begin position="245"/>
        <end position="266"/>
    </location>
</feature>
<name>A0A6C0LX05_9ZZZZ</name>
<dbReference type="EMBL" id="MN740562">
    <property type="protein sequence ID" value="QHU33762.1"/>
    <property type="molecule type" value="Genomic_DNA"/>
</dbReference>
<feature type="transmembrane region" description="Helical" evidence="1">
    <location>
        <begin position="143"/>
        <end position="160"/>
    </location>
</feature>
<accession>A0A6C0LX05</accession>
<feature type="transmembrane region" description="Helical" evidence="1">
    <location>
        <begin position="58"/>
        <end position="78"/>
    </location>
</feature>
<evidence type="ECO:0008006" key="3">
    <source>
        <dbReference type="Google" id="ProtNLM"/>
    </source>
</evidence>
<proteinExistence type="predicted"/>
<dbReference type="AlphaFoldDB" id="A0A6C0LX05"/>
<feature type="transmembrane region" description="Helical" evidence="1">
    <location>
        <begin position="180"/>
        <end position="207"/>
    </location>
</feature>
<keyword evidence="1" id="KW-1133">Transmembrane helix</keyword>
<protein>
    <recommendedName>
        <fullName evidence="3">DUF4203 domain-containing protein</fullName>
    </recommendedName>
</protein>
<evidence type="ECO:0000313" key="2">
    <source>
        <dbReference type="EMBL" id="QHU33762.1"/>
    </source>
</evidence>